<reference evidence="2 3" key="1">
    <citation type="submission" date="2019-08" db="EMBL/GenBank/DDBJ databases">
        <title>In-depth cultivation of the pig gut microbiome towards novel bacterial diversity and tailored functional studies.</title>
        <authorList>
            <person name="Wylensek D."/>
            <person name="Hitch T.C.A."/>
            <person name="Clavel T."/>
        </authorList>
    </citation>
    <scope>NUCLEOTIDE SEQUENCE [LARGE SCALE GENOMIC DNA]</scope>
    <source>
        <strain evidence="2 3">BL-389-WT-3D</strain>
    </source>
</reference>
<sequence>MERKPPKPMTPFDSMVTPPYLYSLKLLLPYTPQSMQRFMAIYIKFLELRHTMEYFHGFSSHGPSFRIIDELKPFMEPGEKEMMEQMEAMMNMIEMMQGMQEMSEAASQNTDGSASQGFGAFNPMDLMKGMLSPDQQEMFNTYSSMFDEEMNQANSDNQKGESDNE</sequence>
<evidence type="ECO:0000313" key="3">
    <source>
        <dbReference type="Proteomes" id="UP000462363"/>
    </source>
</evidence>
<comment type="caution">
    <text evidence="2">The sequence shown here is derived from an EMBL/GenBank/DDBJ whole genome shotgun (WGS) entry which is preliminary data.</text>
</comment>
<gene>
    <name evidence="2" type="ORF">FYJ37_08350</name>
</gene>
<name>A0A844F8B1_CLOSV</name>
<dbReference type="EMBL" id="VUMB01000014">
    <property type="protein sequence ID" value="MSS40360.1"/>
    <property type="molecule type" value="Genomic_DNA"/>
</dbReference>
<dbReference type="Proteomes" id="UP000462363">
    <property type="component" value="Unassembled WGS sequence"/>
</dbReference>
<accession>A0A844F8B1</accession>
<feature type="region of interest" description="Disordered" evidence="1">
    <location>
        <begin position="146"/>
        <end position="165"/>
    </location>
</feature>
<evidence type="ECO:0000313" key="2">
    <source>
        <dbReference type="EMBL" id="MSS40360.1"/>
    </source>
</evidence>
<evidence type="ECO:0000256" key="1">
    <source>
        <dbReference type="SAM" id="MobiDB-lite"/>
    </source>
</evidence>
<dbReference type="RefSeq" id="WP_004606672.1">
    <property type="nucleotide sequence ID" value="NZ_AP024846.1"/>
</dbReference>
<organism evidence="2 3">
    <name type="scientific">Clostridium scindens (strain JCM 10418 / VPI 12708)</name>
    <dbReference type="NCBI Taxonomy" id="29347"/>
    <lineage>
        <taxon>Bacteria</taxon>
        <taxon>Bacillati</taxon>
        <taxon>Bacillota</taxon>
        <taxon>Clostridia</taxon>
        <taxon>Lachnospirales</taxon>
        <taxon>Lachnospiraceae</taxon>
    </lineage>
</organism>
<proteinExistence type="predicted"/>
<dbReference type="AlphaFoldDB" id="A0A844F8B1"/>
<protein>
    <submittedName>
        <fullName evidence="2">Uncharacterized protein</fullName>
    </submittedName>
</protein>
<dbReference type="GeneID" id="62697438"/>